<evidence type="ECO:0000313" key="2">
    <source>
        <dbReference type="EMBL" id="MBZ0059602.1"/>
    </source>
</evidence>
<proteinExistence type="predicted"/>
<sequence length="148" mass="16431">MSIKPTIKQTVLAVVLLISTGAHAHQYTEQIVSWTTRLKSAEKTIRDVQCSLNDLDHLTTCKPANTAQAVARLLATIKPDASDADAREMFKIADKVMSLTDDEEDYKRMYAELTPENSTPMKEAALNRGLNELMRLSYELGSTSLGEE</sequence>
<organism evidence="2 3">
    <name type="scientific">Leclercia barmai</name>
    <dbReference type="NCBI Taxonomy" id="2785629"/>
    <lineage>
        <taxon>Bacteria</taxon>
        <taxon>Pseudomonadati</taxon>
        <taxon>Pseudomonadota</taxon>
        <taxon>Gammaproteobacteria</taxon>
        <taxon>Enterobacterales</taxon>
        <taxon>Enterobacteriaceae</taxon>
        <taxon>Leclercia</taxon>
    </lineage>
</organism>
<keyword evidence="3" id="KW-1185">Reference proteome</keyword>
<dbReference type="EMBL" id="JADMNK010000010">
    <property type="protein sequence ID" value="MBZ0059602.1"/>
    <property type="molecule type" value="Genomic_DNA"/>
</dbReference>
<comment type="caution">
    <text evidence="2">The sequence shown here is derived from an EMBL/GenBank/DDBJ whole genome shotgun (WGS) entry which is preliminary data.</text>
</comment>
<name>A0ABS7RZX1_9ENTR</name>
<reference evidence="2 3" key="1">
    <citation type="submission" date="2020-11" db="EMBL/GenBank/DDBJ databases">
        <title>Draft Genome of Enterobacter sp. strain EMC7.</title>
        <authorList>
            <person name="Barman P."/>
            <person name="Sinha S."/>
            <person name="Sen S."/>
            <person name="Chakraborty R."/>
        </authorList>
    </citation>
    <scope>NUCLEOTIDE SEQUENCE [LARGE SCALE GENOMIC DNA]</scope>
    <source>
        <strain evidence="2 3">EMC7</strain>
    </source>
</reference>
<dbReference type="RefSeq" id="WP_223075276.1">
    <property type="nucleotide sequence ID" value="NZ_JADMNK010000010.1"/>
</dbReference>
<accession>A0ABS7RZX1</accession>
<dbReference type="Proteomes" id="UP000706580">
    <property type="component" value="Unassembled WGS sequence"/>
</dbReference>
<evidence type="ECO:0000256" key="1">
    <source>
        <dbReference type="SAM" id="SignalP"/>
    </source>
</evidence>
<keyword evidence="1" id="KW-0732">Signal</keyword>
<feature type="signal peptide" evidence="1">
    <location>
        <begin position="1"/>
        <end position="24"/>
    </location>
</feature>
<protein>
    <submittedName>
        <fullName evidence="2">Uncharacterized protein</fullName>
    </submittedName>
</protein>
<evidence type="ECO:0000313" key="3">
    <source>
        <dbReference type="Proteomes" id="UP000706580"/>
    </source>
</evidence>
<gene>
    <name evidence="2" type="ORF">ITX56_17695</name>
</gene>
<feature type="chain" id="PRO_5045679288" evidence="1">
    <location>
        <begin position="25"/>
        <end position="148"/>
    </location>
</feature>